<keyword evidence="1" id="KW-0732">Signal</keyword>
<dbReference type="HOGENOM" id="CLU_1600387_0_0_6"/>
<dbReference type="RefSeq" id="WP_044615976.1">
    <property type="nucleotide sequence ID" value="NZ_CP007142.1"/>
</dbReference>
<proteinExistence type="predicted"/>
<dbReference type="AlphaFoldDB" id="A0A0C5VES2"/>
<protein>
    <recommendedName>
        <fullName evidence="4">Outer membrane protein beta-barrel domain-containing protein</fullName>
    </recommendedName>
</protein>
<evidence type="ECO:0000313" key="2">
    <source>
        <dbReference type="EMBL" id="AJQ93072.1"/>
    </source>
</evidence>
<evidence type="ECO:0000313" key="3">
    <source>
        <dbReference type="Proteomes" id="UP000032266"/>
    </source>
</evidence>
<gene>
    <name evidence="2" type="ORF">YC6258_01022</name>
</gene>
<dbReference type="Proteomes" id="UP000032266">
    <property type="component" value="Chromosome"/>
</dbReference>
<dbReference type="STRING" id="1445510.YC6258_01022"/>
<dbReference type="KEGG" id="gsn:YC6258_01022"/>
<evidence type="ECO:0008006" key="4">
    <source>
        <dbReference type="Google" id="ProtNLM"/>
    </source>
</evidence>
<dbReference type="OrthoDB" id="6384953at2"/>
<evidence type="ECO:0000256" key="1">
    <source>
        <dbReference type="SAM" id="SignalP"/>
    </source>
</evidence>
<feature type="chain" id="PRO_5002183565" description="Outer membrane protein beta-barrel domain-containing protein" evidence="1">
    <location>
        <begin position="23"/>
        <end position="166"/>
    </location>
</feature>
<name>A0A0C5VES2_9GAMM</name>
<reference evidence="2 3" key="1">
    <citation type="submission" date="2014-01" db="EMBL/GenBank/DDBJ databases">
        <title>Full genme sequencing of cellulolytic bacterium Gynuella sunshinyii YC6258T gen. nov., sp. nov.</title>
        <authorList>
            <person name="Khan H."/>
            <person name="Chung E.J."/>
            <person name="Chung Y.R."/>
        </authorList>
    </citation>
    <scope>NUCLEOTIDE SEQUENCE [LARGE SCALE GENOMIC DNA]</scope>
    <source>
        <strain evidence="2 3">YC6258</strain>
    </source>
</reference>
<keyword evidence="3" id="KW-1185">Reference proteome</keyword>
<dbReference type="EMBL" id="CP007142">
    <property type="protein sequence ID" value="AJQ93072.1"/>
    <property type="molecule type" value="Genomic_DNA"/>
</dbReference>
<feature type="signal peptide" evidence="1">
    <location>
        <begin position="1"/>
        <end position="22"/>
    </location>
</feature>
<organism evidence="2 3">
    <name type="scientific">Gynuella sunshinyii YC6258</name>
    <dbReference type="NCBI Taxonomy" id="1445510"/>
    <lineage>
        <taxon>Bacteria</taxon>
        <taxon>Pseudomonadati</taxon>
        <taxon>Pseudomonadota</taxon>
        <taxon>Gammaproteobacteria</taxon>
        <taxon>Oceanospirillales</taxon>
        <taxon>Saccharospirillaceae</taxon>
        <taxon>Gynuella</taxon>
    </lineage>
</organism>
<accession>A0A0C5VES2</accession>
<sequence>MKVFKPLLLLAALLGMGGYTQASGQLKPFGEFGFIGPYGVGIGAGAFYDKPEMIQYIKGFWGGAALLLDDETDNGYGNYTESVLDFHGGISFDSRQIPGLDQVEKLTLFTGLSVAFRDYEHQGENRSRTMFGPVVGAVYEVSQHWTLGGMLSTTTNDPRLIFSYSF</sequence>